<reference evidence="1" key="2">
    <citation type="journal article" date="2015" name="Fish Shellfish Immunol.">
        <title>Early steps in the European eel (Anguilla anguilla)-Vibrio vulnificus interaction in the gills: Role of the RtxA13 toxin.</title>
        <authorList>
            <person name="Callol A."/>
            <person name="Pajuelo D."/>
            <person name="Ebbesson L."/>
            <person name="Teles M."/>
            <person name="MacKenzie S."/>
            <person name="Amaro C."/>
        </authorList>
    </citation>
    <scope>NUCLEOTIDE SEQUENCE</scope>
</reference>
<proteinExistence type="predicted"/>
<protein>
    <submittedName>
        <fullName evidence="1">Uncharacterized protein</fullName>
    </submittedName>
</protein>
<reference evidence="1" key="1">
    <citation type="submission" date="2014-11" db="EMBL/GenBank/DDBJ databases">
        <authorList>
            <person name="Amaro Gonzalez C."/>
        </authorList>
    </citation>
    <scope>NUCLEOTIDE SEQUENCE</scope>
</reference>
<organism evidence="1">
    <name type="scientific">Anguilla anguilla</name>
    <name type="common">European freshwater eel</name>
    <name type="synonym">Muraena anguilla</name>
    <dbReference type="NCBI Taxonomy" id="7936"/>
    <lineage>
        <taxon>Eukaryota</taxon>
        <taxon>Metazoa</taxon>
        <taxon>Chordata</taxon>
        <taxon>Craniata</taxon>
        <taxon>Vertebrata</taxon>
        <taxon>Euteleostomi</taxon>
        <taxon>Actinopterygii</taxon>
        <taxon>Neopterygii</taxon>
        <taxon>Teleostei</taxon>
        <taxon>Anguilliformes</taxon>
        <taxon>Anguillidae</taxon>
        <taxon>Anguilla</taxon>
    </lineage>
</organism>
<dbReference type="AlphaFoldDB" id="A0A0E9QQ12"/>
<dbReference type="EMBL" id="GBXM01089541">
    <property type="protein sequence ID" value="JAH19036.1"/>
    <property type="molecule type" value="Transcribed_RNA"/>
</dbReference>
<evidence type="ECO:0000313" key="1">
    <source>
        <dbReference type="EMBL" id="JAH19036.1"/>
    </source>
</evidence>
<name>A0A0E9QQ12_ANGAN</name>
<accession>A0A0E9QQ12</accession>
<sequence length="33" mass="3694">MTLPPATACLKQTTNQRLDLDPLRQILTRSARA</sequence>